<dbReference type="PANTHER" id="PTHR45632:SF3">
    <property type="entry name" value="KELCH-LIKE PROTEIN 32"/>
    <property type="match status" value="1"/>
</dbReference>
<evidence type="ECO:0000313" key="5">
    <source>
        <dbReference type="EMBL" id="GFS26517.1"/>
    </source>
</evidence>
<protein>
    <submittedName>
        <fullName evidence="5">Kelch-like protein 24</fullName>
    </submittedName>
</protein>
<dbReference type="Proteomes" id="UP000762676">
    <property type="component" value="Unassembled WGS sequence"/>
</dbReference>
<gene>
    <name evidence="5" type="ORF">ElyMa_007056600</name>
</gene>
<reference evidence="5 6" key="1">
    <citation type="journal article" date="2021" name="Elife">
        <title>Chloroplast acquisition without the gene transfer in kleptoplastic sea slugs, Plakobranchus ocellatus.</title>
        <authorList>
            <person name="Maeda T."/>
            <person name="Takahashi S."/>
            <person name="Yoshida T."/>
            <person name="Shimamura S."/>
            <person name="Takaki Y."/>
            <person name="Nagai Y."/>
            <person name="Toyoda A."/>
            <person name="Suzuki Y."/>
            <person name="Arimoto A."/>
            <person name="Ishii H."/>
            <person name="Satoh N."/>
            <person name="Nishiyama T."/>
            <person name="Hasebe M."/>
            <person name="Maruyama T."/>
            <person name="Minagawa J."/>
            <person name="Obokata J."/>
            <person name="Shigenobu S."/>
        </authorList>
    </citation>
    <scope>NUCLEOTIDE SEQUENCE [LARGE SCALE GENOMIC DNA]</scope>
</reference>
<evidence type="ECO:0000259" key="4">
    <source>
        <dbReference type="SMART" id="SM00875"/>
    </source>
</evidence>
<evidence type="ECO:0000313" key="6">
    <source>
        <dbReference type="Proteomes" id="UP000762676"/>
    </source>
</evidence>
<evidence type="ECO:0000256" key="1">
    <source>
        <dbReference type="ARBA" id="ARBA00022441"/>
    </source>
</evidence>
<dbReference type="SUPFAM" id="SSF50965">
    <property type="entry name" value="Galactose oxidase, central domain"/>
    <property type="match status" value="1"/>
</dbReference>
<dbReference type="Pfam" id="PF07707">
    <property type="entry name" value="BACK"/>
    <property type="match status" value="1"/>
</dbReference>
<dbReference type="SMART" id="SM00875">
    <property type="entry name" value="BACK"/>
    <property type="match status" value="1"/>
</dbReference>
<dbReference type="EMBL" id="BMAT01014125">
    <property type="protein sequence ID" value="GFS26517.1"/>
    <property type="molecule type" value="Genomic_DNA"/>
</dbReference>
<dbReference type="PANTHER" id="PTHR45632">
    <property type="entry name" value="LD33804P"/>
    <property type="match status" value="1"/>
</dbReference>
<dbReference type="InterPro" id="IPR011043">
    <property type="entry name" value="Gal_Oxase/kelch_b-propeller"/>
</dbReference>
<evidence type="ECO:0000256" key="3">
    <source>
        <dbReference type="SAM" id="MobiDB-lite"/>
    </source>
</evidence>
<accession>A0AAV4K017</accession>
<proteinExistence type="predicted"/>
<keyword evidence="6" id="KW-1185">Reference proteome</keyword>
<dbReference type="AlphaFoldDB" id="A0AAV4K017"/>
<feature type="domain" description="BACK" evidence="4">
    <location>
        <begin position="24"/>
        <end position="155"/>
    </location>
</feature>
<evidence type="ECO:0000256" key="2">
    <source>
        <dbReference type="ARBA" id="ARBA00022737"/>
    </source>
</evidence>
<feature type="region of interest" description="Disordered" evidence="3">
    <location>
        <begin position="103"/>
        <end position="129"/>
    </location>
</feature>
<sequence>MLQISFLILQCEELFSKRLSPDNCVKFVSQVRHISAKAKHAALEITARNFSDYTVKQNISELELDEIKFVVSSQELVVDSEDDVFESIVDWIYIKLNLNEPDSPEKDTTKDFTTASSGDEDRDDASPKTPSLADVLECVRYLLISKTSMYGNHVRRLQENGDLEVQAILTRISDYQAQPHLHQTWCPPAALHRDHSDVLNVLLTCRSLSKGQIMVLNPRTMEWGKLLLPSPLLGRSISNIICHDSKLYVITDDNHAYTHYGGFKQWQSIPFSEHGIICDIGDSLYVCANLQTHGVRISKLNSFYRMIDKSSYQWRSLGVLRGGTEKCTLKNVTSIGNSLILFYDNEDTDSYTIQVSSTSTATHLTFHFQLGSRSKLVTIRYMNEAFALQENGCLWRIKLGFYSTTIEVTQELALWDGTVSLNGAVLYNNQLVIVGDFPNQTEISETLDASLDGVFHSVNKVLFSITNQKDFPGVILASIPKEFIAFPT</sequence>
<organism evidence="5 6">
    <name type="scientific">Elysia marginata</name>
    <dbReference type="NCBI Taxonomy" id="1093978"/>
    <lineage>
        <taxon>Eukaryota</taxon>
        <taxon>Metazoa</taxon>
        <taxon>Spiralia</taxon>
        <taxon>Lophotrochozoa</taxon>
        <taxon>Mollusca</taxon>
        <taxon>Gastropoda</taxon>
        <taxon>Heterobranchia</taxon>
        <taxon>Euthyneura</taxon>
        <taxon>Panpulmonata</taxon>
        <taxon>Sacoglossa</taxon>
        <taxon>Placobranchoidea</taxon>
        <taxon>Plakobranchidae</taxon>
        <taxon>Elysia</taxon>
    </lineage>
</organism>
<keyword evidence="1" id="KW-0880">Kelch repeat</keyword>
<keyword evidence="2" id="KW-0677">Repeat</keyword>
<comment type="caution">
    <text evidence="5">The sequence shown here is derived from an EMBL/GenBank/DDBJ whole genome shotgun (WGS) entry which is preliminary data.</text>
</comment>
<name>A0AAV4K017_9GAST</name>
<dbReference type="Gene3D" id="1.25.40.420">
    <property type="match status" value="1"/>
</dbReference>
<dbReference type="InterPro" id="IPR011705">
    <property type="entry name" value="BACK"/>
</dbReference>